<dbReference type="Proteomes" id="UP001597187">
    <property type="component" value="Unassembled WGS sequence"/>
</dbReference>
<comment type="caution">
    <text evidence="2">The sequence shown here is derived from an EMBL/GenBank/DDBJ whole genome shotgun (WGS) entry which is preliminary data.</text>
</comment>
<dbReference type="RefSeq" id="WP_250873273.1">
    <property type="nucleotide sequence ID" value="NZ_JALXFV010000003.1"/>
</dbReference>
<keyword evidence="1" id="KW-0812">Transmembrane</keyword>
<evidence type="ECO:0000256" key="1">
    <source>
        <dbReference type="SAM" id="Phobius"/>
    </source>
</evidence>
<protein>
    <submittedName>
        <fullName evidence="2">Uncharacterized protein</fullName>
    </submittedName>
</protein>
<evidence type="ECO:0000313" key="3">
    <source>
        <dbReference type="Proteomes" id="UP001597187"/>
    </source>
</evidence>
<gene>
    <name evidence="2" type="ORF">ACFSBT_08525</name>
</gene>
<sequence length="57" mass="6463">MERLVWGLAVTYLLVTVGLLYALASGSNELFLALTYVLNLSMVPLAYLVYRRQLRLT</sequence>
<feature type="transmembrane region" description="Helical" evidence="1">
    <location>
        <begin position="5"/>
        <end position="24"/>
    </location>
</feature>
<reference evidence="2 3" key="1">
    <citation type="journal article" date="2019" name="Int. J. Syst. Evol. Microbiol.">
        <title>The Global Catalogue of Microorganisms (GCM) 10K type strain sequencing project: providing services to taxonomists for standard genome sequencing and annotation.</title>
        <authorList>
            <consortium name="The Broad Institute Genomics Platform"/>
            <consortium name="The Broad Institute Genome Sequencing Center for Infectious Disease"/>
            <person name="Wu L."/>
            <person name="Ma J."/>
        </authorList>
    </citation>
    <scope>NUCLEOTIDE SEQUENCE [LARGE SCALE GENOMIC DNA]</scope>
    <source>
        <strain evidence="2 3">CGMCC 1.12563</strain>
    </source>
</reference>
<proteinExistence type="predicted"/>
<evidence type="ECO:0000313" key="2">
    <source>
        <dbReference type="EMBL" id="MFD1513320.1"/>
    </source>
</evidence>
<feature type="transmembrane region" description="Helical" evidence="1">
    <location>
        <begin position="30"/>
        <end position="50"/>
    </location>
</feature>
<keyword evidence="1" id="KW-1133">Transmembrane helix</keyword>
<name>A0ABD6AUW4_9EURY</name>
<dbReference type="EMBL" id="JBHUDC010000003">
    <property type="protein sequence ID" value="MFD1513320.1"/>
    <property type="molecule type" value="Genomic_DNA"/>
</dbReference>
<keyword evidence="3" id="KW-1185">Reference proteome</keyword>
<organism evidence="2 3">
    <name type="scientific">Halomarina rubra</name>
    <dbReference type="NCBI Taxonomy" id="2071873"/>
    <lineage>
        <taxon>Archaea</taxon>
        <taxon>Methanobacteriati</taxon>
        <taxon>Methanobacteriota</taxon>
        <taxon>Stenosarchaea group</taxon>
        <taxon>Halobacteria</taxon>
        <taxon>Halobacteriales</taxon>
        <taxon>Natronomonadaceae</taxon>
        <taxon>Halomarina</taxon>
    </lineage>
</organism>
<dbReference type="AlphaFoldDB" id="A0ABD6AUW4"/>
<accession>A0ABD6AUW4</accession>
<keyword evidence="1" id="KW-0472">Membrane</keyword>